<dbReference type="AlphaFoldDB" id="T1G078"/>
<dbReference type="SMART" id="SM00355">
    <property type="entry name" value="ZnF_C2H2"/>
    <property type="match status" value="6"/>
</dbReference>
<evidence type="ECO:0000313" key="9">
    <source>
        <dbReference type="Proteomes" id="UP000015101"/>
    </source>
</evidence>
<dbReference type="PANTHER" id="PTHR24409:SF295">
    <property type="entry name" value="AZ2-RELATED"/>
    <property type="match status" value="1"/>
</dbReference>
<dbReference type="OMA" id="SCEYTAS"/>
<dbReference type="InterPro" id="IPR036236">
    <property type="entry name" value="Znf_C2H2_sf"/>
</dbReference>
<feature type="domain" description="C2H2-type" evidence="6">
    <location>
        <begin position="58"/>
        <end position="85"/>
    </location>
</feature>
<dbReference type="EnsemblMetazoa" id="HelroT70542">
    <property type="protein sequence ID" value="HelroP70542"/>
    <property type="gene ID" value="HelroG70542"/>
</dbReference>
<dbReference type="FunFam" id="3.30.160.60:FF:000882">
    <property type="entry name" value="Predicted gene, 21060"/>
    <property type="match status" value="1"/>
</dbReference>
<dbReference type="FunFam" id="3.30.160.60:FF:000634">
    <property type="entry name" value="Zinc finger X-chromosomal protein"/>
    <property type="match status" value="1"/>
</dbReference>
<organism evidence="8 9">
    <name type="scientific">Helobdella robusta</name>
    <name type="common">Californian leech</name>
    <dbReference type="NCBI Taxonomy" id="6412"/>
    <lineage>
        <taxon>Eukaryota</taxon>
        <taxon>Metazoa</taxon>
        <taxon>Spiralia</taxon>
        <taxon>Lophotrochozoa</taxon>
        <taxon>Annelida</taxon>
        <taxon>Clitellata</taxon>
        <taxon>Hirudinea</taxon>
        <taxon>Rhynchobdellida</taxon>
        <taxon>Glossiphoniidae</taxon>
        <taxon>Helobdella</taxon>
    </lineage>
</organism>
<dbReference type="KEGG" id="hro:HELRODRAFT_70542"/>
<feature type="domain" description="C2H2-type" evidence="6">
    <location>
        <begin position="1"/>
        <end position="29"/>
    </location>
</feature>
<feature type="domain" description="C2H2-type" evidence="6">
    <location>
        <begin position="136"/>
        <end position="163"/>
    </location>
</feature>
<dbReference type="CTD" id="20214476"/>
<keyword evidence="2" id="KW-0677">Repeat</keyword>
<evidence type="ECO:0000256" key="4">
    <source>
        <dbReference type="ARBA" id="ARBA00022833"/>
    </source>
</evidence>
<keyword evidence="1" id="KW-0479">Metal-binding</keyword>
<dbReference type="RefSeq" id="XP_009030147.1">
    <property type="nucleotide sequence ID" value="XM_009031899.1"/>
</dbReference>
<evidence type="ECO:0000256" key="3">
    <source>
        <dbReference type="ARBA" id="ARBA00022771"/>
    </source>
</evidence>
<evidence type="ECO:0000256" key="1">
    <source>
        <dbReference type="ARBA" id="ARBA00022723"/>
    </source>
</evidence>
<dbReference type="EMBL" id="AMQM01002169">
    <property type="status" value="NOT_ANNOTATED_CDS"/>
    <property type="molecule type" value="Genomic_DNA"/>
</dbReference>
<dbReference type="PROSITE" id="PS00028">
    <property type="entry name" value="ZINC_FINGER_C2H2_1"/>
    <property type="match status" value="6"/>
</dbReference>
<reference evidence="8" key="3">
    <citation type="submission" date="2015-06" db="UniProtKB">
        <authorList>
            <consortium name="EnsemblMetazoa"/>
        </authorList>
    </citation>
    <scope>IDENTIFICATION</scope>
</reference>
<dbReference type="InterPro" id="IPR013087">
    <property type="entry name" value="Znf_C2H2_type"/>
</dbReference>
<proteinExistence type="predicted"/>
<reference evidence="7 9" key="2">
    <citation type="journal article" date="2013" name="Nature">
        <title>Insights into bilaterian evolution from three spiralian genomes.</title>
        <authorList>
            <person name="Simakov O."/>
            <person name="Marletaz F."/>
            <person name="Cho S.J."/>
            <person name="Edsinger-Gonzales E."/>
            <person name="Havlak P."/>
            <person name="Hellsten U."/>
            <person name="Kuo D.H."/>
            <person name="Larsson T."/>
            <person name="Lv J."/>
            <person name="Arendt D."/>
            <person name="Savage R."/>
            <person name="Osoegawa K."/>
            <person name="de Jong P."/>
            <person name="Grimwood J."/>
            <person name="Chapman J.A."/>
            <person name="Shapiro H."/>
            <person name="Aerts A."/>
            <person name="Otillar R.P."/>
            <person name="Terry A.Y."/>
            <person name="Boore J.L."/>
            <person name="Grigoriev I.V."/>
            <person name="Lindberg D.R."/>
            <person name="Seaver E.C."/>
            <person name="Weisblat D.A."/>
            <person name="Putnam N.H."/>
            <person name="Rokhsar D.S."/>
        </authorList>
    </citation>
    <scope>NUCLEOTIDE SEQUENCE</scope>
</reference>
<feature type="domain" description="C2H2-type" evidence="6">
    <location>
        <begin position="84"/>
        <end position="106"/>
    </location>
</feature>
<reference evidence="9" key="1">
    <citation type="submission" date="2012-12" db="EMBL/GenBank/DDBJ databases">
        <authorList>
            <person name="Hellsten U."/>
            <person name="Grimwood J."/>
            <person name="Chapman J.A."/>
            <person name="Shapiro H."/>
            <person name="Aerts A."/>
            <person name="Otillar R.P."/>
            <person name="Terry A.Y."/>
            <person name="Boore J.L."/>
            <person name="Simakov O."/>
            <person name="Marletaz F."/>
            <person name="Cho S.-J."/>
            <person name="Edsinger-Gonzales E."/>
            <person name="Havlak P."/>
            <person name="Kuo D.-H."/>
            <person name="Larsson T."/>
            <person name="Lv J."/>
            <person name="Arendt D."/>
            <person name="Savage R."/>
            <person name="Osoegawa K."/>
            <person name="de Jong P."/>
            <person name="Lindberg D.R."/>
            <person name="Seaver E.C."/>
            <person name="Weisblat D.A."/>
            <person name="Putnam N.H."/>
            <person name="Grigoriev I.V."/>
            <person name="Rokhsar D.S."/>
        </authorList>
    </citation>
    <scope>NUCLEOTIDE SEQUENCE</scope>
</reference>
<dbReference type="Gene3D" id="3.30.160.60">
    <property type="entry name" value="Classic Zinc Finger"/>
    <property type="match status" value="5"/>
</dbReference>
<dbReference type="PANTHER" id="PTHR24409">
    <property type="entry name" value="ZINC FINGER PROTEIN 142"/>
    <property type="match status" value="1"/>
</dbReference>
<dbReference type="GO" id="GO:0008270">
    <property type="term" value="F:zinc ion binding"/>
    <property type="evidence" value="ECO:0007669"/>
    <property type="project" value="UniProtKB-KW"/>
</dbReference>
<evidence type="ECO:0000313" key="7">
    <source>
        <dbReference type="EMBL" id="ESN91703.1"/>
    </source>
</evidence>
<dbReference type="EMBL" id="KB097700">
    <property type="protein sequence ID" value="ESN91703.1"/>
    <property type="molecule type" value="Genomic_DNA"/>
</dbReference>
<keyword evidence="4" id="KW-0862">Zinc</keyword>
<dbReference type="HOGENOM" id="CLU_002678_2_1_1"/>
<dbReference type="PROSITE" id="PS50157">
    <property type="entry name" value="ZINC_FINGER_C2H2_2"/>
    <property type="match status" value="5"/>
</dbReference>
<protein>
    <recommendedName>
        <fullName evidence="6">C2H2-type domain-containing protein</fullName>
    </recommendedName>
</protein>
<dbReference type="GeneID" id="20214476"/>
<dbReference type="InParanoid" id="T1G078"/>
<name>T1G078_HELRO</name>
<dbReference type="SUPFAM" id="SSF57667">
    <property type="entry name" value="beta-beta-alpha zinc fingers"/>
    <property type="match status" value="4"/>
</dbReference>
<keyword evidence="3 5" id="KW-0863">Zinc-finger</keyword>
<dbReference type="Pfam" id="PF00096">
    <property type="entry name" value="zf-C2H2"/>
    <property type="match status" value="3"/>
</dbReference>
<gene>
    <name evidence="8" type="primary">20214476</name>
    <name evidence="7" type="ORF">HELRODRAFT_70542</name>
</gene>
<dbReference type="Proteomes" id="UP000015101">
    <property type="component" value="Unassembled WGS sequence"/>
</dbReference>
<sequence>FQCTLCQKQFGYKNGLIRHVRLTHVGEKPYQCNICNRRFGYKHILMEHQNLHFGNRPYACVQCDKRFAARSNLIQHRTVHKRPYNCSLCNKRFDREDQLKKHLFAHPQMSVIACSSCEYTASNDVLSYYVGQGRLFKCQHCNILFFERGMYFLHSSLHSSPNPWQCSICHKVCSDKNEFTLHFVNQQHNS</sequence>
<evidence type="ECO:0000313" key="8">
    <source>
        <dbReference type="EnsemblMetazoa" id="HelroP70542"/>
    </source>
</evidence>
<evidence type="ECO:0000259" key="6">
    <source>
        <dbReference type="PROSITE" id="PS50157"/>
    </source>
</evidence>
<accession>T1G078</accession>
<dbReference type="OrthoDB" id="6077919at2759"/>
<feature type="domain" description="C2H2-type" evidence="6">
    <location>
        <begin position="30"/>
        <end position="57"/>
    </location>
</feature>
<evidence type="ECO:0000256" key="2">
    <source>
        <dbReference type="ARBA" id="ARBA00022737"/>
    </source>
</evidence>
<dbReference type="eggNOG" id="KOG1721">
    <property type="taxonomic scope" value="Eukaryota"/>
</dbReference>
<evidence type="ECO:0000256" key="5">
    <source>
        <dbReference type="PROSITE-ProRule" id="PRU00042"/>
    </source>
</evidence>
<keyword evidence="9" id="KW-1185">Reference proteome</keyword>